<keyword evidence="3" id="KW-1003">Cell membrane</keyword>
<dbReference type="Gene3D" id="1.10.3720.10">
    <property type="entry name" value="MetI-like"/>
    <property type="match status" value="1"/>
</dbReference>
<dbReference type="InterPro" id="IPR025966">
    <property type="entry name" value="OppC_N"/>
</dbReference>
<comment type="subcellular location">
    <subcellularLocation>
        <location evidence="1 7">Cell membrane</location>
        <topology evidence="1 7">Multi-pass membrane protein</topology>
    </subcellularLocation>
</comment>
<feature type="transmembrane region" description="Helical" evidence="7">
    <location>
        <begin position="276"/>
        <end position="298"/>
    </location>
</feature>
<keyword evidence="6 7" id="KW-0472">Membrane</keyword>
<evidence type="ECO:0000256" key="3">
    <source>
        <dbReference type="ARBA" id="ARBA00022475"/>
    </source>
</evidence>
<feature type="transmembrane region" description="Helical" evidence="7">
    <location>
        <begin position="157"/>
        <end position="181"/>
    </location>
</feature>
<evidence type="ECO:0000256" key="7">
    <source>
        <dbReference type="RuleBase" id="RU363032"/>
    </source>
</evidence>
<dbReference type="PANTHER" id="PTHR43386">
    <property type="entry name" value="OLIGOPEPTIDE TRANSPORT SYSTEM PERMEASE PROTEIN APPC"/>
    <property type="match status" value="1"/>
</dbReference>
<accession>A0ABY6B0F8</accession>
<evidence type="ECO:0000256" key="5">
    <source>
        <dbReference type="ARBA" id="ARBA00022989"/>
    </source>
</evidence>
<dbReference type="InterPro" id="IPR000515">
    <property type="entry name" value="MetI-like"/>
</dbReference>
<feature type="transmembrane region" description="Helical" evidence="7">
    <location>
        <begin position="112"/>
        <end position="136"/>
    </location>
</feature>
<evidence type="ECO:0000259" key="9">
    <source>
        <dbReference type="PROSITE" id="PS50928"/>
    </source>
</evidence>
<dbReference type="PROSITE" id="PS50928">
    <property type="entry name" value="ABC_TM1"/>
    <property type="match status" value="1"/>
</dbReference>
<sequence>MSALPDPTDPADPIHPPVDHPALPPAAGPWRAFWQAYAANRGALVALGVFGLLALAAVLAPWIAPHDPIHQYRMNMLMPPIWMAGGEARFLLGTDELGRDLLSRLLHGARVSLGIGLASVLLSLIPGVLLGLLAAFHQRWLSPVVMRVMDVMLALPGLLLAICVITVLGPGLLNTVVAIAIGSLPEYVRLTRAAALAELGKDYVTASRVAGASTWRLMFSAVLPNCMAPLIVNASLSFSAAILEAAGLGFLGLGVQAPTPEWGAMLSSARDYIVRAPWVVTLPGLAILLSVLSVNLVGDGLRDALDPRLKRAS</sequence>
<gene>
    <name evidence="10" type="ORF">N4261_01710</name>
</gene>
<dbReference type="InterPro" id="IPR035906">
    <property type="entry name" value="MetI-like_sf"/>
</dbReference>
<dbReference type="InterPro" id="IPR050366">
    <property type="entry name" value="BP-dependent_transpt_permease"/>
</dbReference>
<reference evidence="10" key="1">
    <citation type="submission" date="2022-10" db="EMBL/GenBank/DDBJ databases">
        <title>Characterization and whole genome sequencing of a new Roseateles species, isolated from fresh water.</title>
        <authorList>
            <person name="Guliayeva D.Y."/>
            <person name="Akhremchuk A.E."/>
            <person name="Sikolenko M.A."/>
            <person name="Valentovich L.N."/>
            <person name="Sidarenka A.V."/>
        </authorList>
    </citation>
    <scope>NUCLEOTIDE SEQUENCE</scope>
    <source>
        <strain evidence="10">BIM B-1768</strain>
    </source>
</reference>
<proteinExistence type="inferred from homology"/>
<evidence type="ECO:0000313" key="10">
    <source>
        <dbReference type="EMBL" id="UXH78682.1"/>
    </source>
</evidence>
<keyword evidence="11" id="KW-1185">Reference proteome</keyword>
<evidence type="ECO:0000313" key="11">
    <source>
        <dbReference type="Proteomes" id="UP001064933"/>
    </source>
</evidence>
<dbReference type="Pfam" id="PF12911">
    <property type="entry name" value="OppC_N"/>
    <property type="match status" value="1"/>
</dbReference>
<feature type="compositionally biased region" description="Pro residues" evidence="8">
    <location>
        <begin position="7"/>
        <end position="16"/>
    </location>
</feature>
<evidence type="ECO:0000256" key="1">
    <source>
        <dbReference type="ARBA" id="ARBA00004651"/>
    </source>
</evidence>
<evidence type="ECO:0000256" key="4">
    <source>
        <dbReference type="ARBA" id="ARBA00022692"/>
    </source>
</evidence>
<feature type="domain" description="ABC transmembrane type-1" evidence="9">
    <location>
        <begin position="109"/>
        <end position="298"/>
    </location>
</feature>
<keyword evidence="4 7" id="KW-0812">Transmembrane</keyword>
<name>A0ABY6B0F8_9BURK</name>
<protein>
    <submittedName>
        <fullName evidence="10">ABC transporter permease subunit</fullName>
    </submittedName>
</protein>
<keyword evidence="2 7" id="KW-0813">Transport</keyword>
<dbReference type="CDD" id="cd06261">
    <property type="entry name" value="TM_PBP2"/>
    <property type="match status" value="1"/>
</dbReference>
<comment type="similarity">
    <text evidence="7">Belongs to the binding-protein-dependent transport system permease family.</text>
</comment>
<dbReference type="SUPFAM" id="SSF161098">
    <property type="entry name" value="MetI-like"/>
    <property type="match status" value="1"/>
</dbReference>
<organism evidence="10 11">
    <name type="scientific">Roseateles amylovorans</name>
    <dbReference type="NCBI Taxonomy" id="2978473"/>
    <lineage>
        <taxon>Bacteria</taxon>
        <taxon>Pseudomonadati</taxon>
        <taxon>Pseudomonadota</taxon>
        <taxon>Betaproteobacteria</taxon>
        <taxon>Burkholderiales</taxon>
        <taxon>Sphaerotilaceae</taxon>
        <taxon>Roseateles</taxon>
    </lineage>
</organism>
<dbReference type="Proteomes" id="UP001064933">
    <property type="component" value="Chromosome"/>
</dbReference>
<feature type="transmembrane region" description="Helical" evidence="7">
    <location>
        <begin position="43"/>
        <end position="64"/>
    </location>
</feature>
<evidence type="ECO:0000256" key="6">
    <source>
        <dbReference type="ARBA" id="ARBA00023136"/>
    </source>
</evidence>
<evidence type="ECO:0000256" key="2">
    <source>
        <dbReference type="ARBA" id="ARBA00022448"/>
    </source>
</evidence>
<dbReference type="EMBL" id="CP104562">
    <property type="protein sequence ID" value="UXH78682.1"/>
    <property type="molecule type" value="Genomic_DNA"/>
</dbReference>
<dbReference type="RefSeq" id="WP_261758513.1">
    <property type="nucleotide sequence ID" value="NZ_CP104562.2"/>
</dbReference>
<evidence type="ECO:0000256" key="8">
    <source>
        <dbReference type="SAM" id="MobiDB-lite"/>
    </source>
</evidence>
<dbReference type="PANTHER" id="PTHR43386:SF1">
    <property type="entry name" value="D,D-DIPEPTIDE TRANSPORT SYSTEM PERMEASE PROTEIN DDPC-RELATED"/>
    <property type="match status" value="1"/>
</dbReference>
<feature type="region of interest" description="Disordered" evidence="8">
    <location>
        <begin position="1"/>
        <end position="20"/>
    </location>
</feature>
<dbReference type="Pfam" id="PF00528">
    <property type="entry name" value="BPD_transp_1"/>
    <property type="match status" value="1"/>
</dbReference>
<keyword evidence="5 7" id="KW-1133">Transmembrane helix</keyword>
<feature type="transmembrane region" description="Helical" evidence="7">
    <location>
        <begin position="230"/>
        <end position="255"/>
    </location>
</feature>